<name>A0A6A3JP95_9STRA</name>
<dbReference type="EMBL" id="QXFW01001072">
    <property type="protein sequence ID" value="KAE8997086.1"/>
    <property type="molecule type" value="Genomic_DNA"/>
</dbReference>
<sequence>MEAVAKRPALLLAGGVALSSLGLLPLLEVVYAVRHASSAEQMQVLLALTPLDKSAVALSCLMAALGAALLALNWVELPVVAAMKAAKLLAIFLSVAALADAALLTSVASHRGPQTPWKAVTYAEHEGLFEQQVNDVFCHAKGLQVCQLGSVAEARQIFPLQSWPVDSDRAPGRRIATSCEGFKDSVQLWGYQDKMQLCRLCSNITAEAEQIQTKLGAQHTAQVLAAVELLSFGELQWCGEYLAVRRPDHDVGHSPYWKHRRKFQTLLVYDTPPCSLVLAVRVLQLLEIVAAVCCIALLRWTWALKALKMVDYSSGKVDVVRYLNDAPLGG</sequence>
<reference evidence="2 3" key="1">
    <citation type="submission" date="2018-09" db="EMBL/GenBank/DDBJ databases">
        <title>Genomic investigation of the strawberry pathogen Phytophthora fragariae indicates pathogenicity is determined by transcriptional variation in three key races.</title>
        <authorList>
            <person name="Adams T.M."/>
            <person name="Armitage A.D."/>
            <person name="Sobczyk M.K."/>
            <person name="Bates H.J."/>
            <person name="Dunwell J.M."/>
            <person name="Nellist C.F."/>
            <person name="Harrison R.J."/>
        </authorList>
    </citation>
    <scope>NUCLEOTIDE SEQUENCE [LARGE SCALE GENOMIC DNA]</scope>
    <source>
        <strain evidence="2 3">SCRP245</strain>
    </source>
</reference>
<keyword evidence="1" id="KW-0812">Transmembrane</keyword>
<feature type="transmembrane region" description="Helical" evidence="1">
    <location>
        <begin position="88"/>
        <end position="108"/>
    </location>
</feature>
<feature type="transmembrane region" description="Helical" evidence="1">
    <location>
        <begin position="56"/>
        <end position="76"/>
    </location>
</feature>
<keyword evidence="1" id="KW-1133">Transmembrane helix</keyword>
<organism evidence="2 3">
    <name type="scientific">Phytophthora fragariae</name>
    <dbReference type="NCBI Taxonomy" id="53985"/>
    <lineage>
        <taxon>Eukaryota</taxon>
        <taxon>Sar</taxon>
        <taxon>Stramenopiles</taxon>
        <taxon>Oomycota</taxon>
        <taxon>Peronosporomycetes</taxon>
        <taxon>Peronosporales</taxon>
        <taxon>Peronosporaceae</taxon>
        <taxon>Phytophthora</taxon>
    </lineage>
</organism>
<dbReference type="Proteomes" id="UP000460718">
    <property type="component" value="Unassembled WGS sequence"/>
</dbReference>
<dbReference type="AlphaFoldDB" id="A0A6A3JP95"/>
<evidence type="ECO:0000313" key="3">
    <source>
        <dbReference type="Proteomes" id="UP000460718"/>
    </source>
</evidence>
<proteinExistence type="predicted"/>
<accession>A0A6A3JP95</accession>
<evidence type="ECO:0000313" key="2">
    <source>
        <dbReference type="EMBL" id="KAE8997086.1"/>
    </source>
</evidence>
<keyword evidence="1" id="KW-0472">Membrane</keyword>
<comment type="caution">
    <text evidence="2">The sequence shown here is derived from an EMBL/GenBank/DDBJ whole genome shotgun (WGS) entry which is preliminary data.</text>
</comment>
<protein>
    <submittedName>
        <fullName evidence="2">Uncharacterized protein</fullName>
    </submittedName>
</protein>
<gene>
    <name evidence="2" type="ORF">PF011_g15634</name>
</gene>
<evidence type="ECO:0000256" key="1">
    <source>
        <dbReference type="SAM" id="Phobius"/>
    </source>
</evidence>